<feature type="signal peptide" evidence="2">
    <location>
        <begin position="1"/>
        <end position="31"/>
    </location>
</feature>
<dbReference type="OMA" id="QGIDFCK"/>
<keyword evidence="1" id="KW-0812">Transmembrane</keyword>
<dbReference type="GeneID" id="28897752"/>
<dbReference type="InParanoid" id="A0A165H2B5"/>
<evidence type="ECO:0000256" key="2">
    <source>
        <dbReference type="SAM" id="SignalP"/>
    </source>
</evidence>
<keyword evidence="1" id="KW-1133">Transmembrane helix</keyword>
<dbReference type="OrthoDB" id="2142503at2759"/>
<name>A0A165H2B5_XYLHT</name>
<dbReference type="Proteomes" id="UP000076632">
    <property type="component" value="Unassembled WGS sequence"/>
</dbReference>
<dbReference type="PANTHER" id="PTHR36854:SF1">
    <property type="entry name" value="TRANSMEMBRANE PROTEIN"/>
    <property type="match status" value="1"/>
</dbReference>
<dbReference type="AlphaFoldDB" id="A0A165H2B5"/>
<organism evidence="3 4">
    <name type="scientific">Xylona heveae (strain CBS 132557 / TC161)</name>
    <dbReference type="NCBI Taxonomy" id="1328760"/>
    <lineage>
        <taxon>Eukaryota</taxon>
        <taxon>Fungi</taxon>
        <taxon>Dikarya</taxon>
        <taxon>Ascomycota</taxon>
        <taxon>Pezizomycotina</taxon>
        <taxon>Xylonomycetes</taxon>
        <taxon>Xylonales</taxon>
        <taxon>Xylonaceae</taxon>
        <taxon>Xylona</taxon>
    </lineage>
</organism>
<proteinExistence type="predicted"/>
<evidence type="ECO:0000313" key="4">
    <source>
        <dbReference type="Proteomes" id="UP000076632"/>
    </source>
</evidence>
<keyword evidence="1" id="KW-0472">Membrane</keyword>
<accession>A0A165H2B5</accession>
<protein>
    <submittedName>
        <fullName evidence="3">Uncharacterized protein</fullName>
    </submittedName>
</protein>
<sequence>MSIRFPSSLSSSSYIYAVLSALVFFASCTSATTPTSFCKCTCFNTNSTIIPLTPPSDGNPGAAATTCADCNRSFCLEYRLPICKGAREEDIFTTCFQRDSRKDEAFVFIFIFATAGLLLWALLRPWVGNWVQAAKERSRYVPVEAEGDS</sequence>
<dbReference type="PROSITE" id="PS51257">
    <property type="entry name" value="PROKAR_LIPOPROTEIN"/>
    <property type="match status" value="1"/>
</dbReference>
<keyword evidence="2" id="KW-0732">Signal</keyword>
<feature type="transmembrane region" description="Helical" evidence="1">
    <location>
        <begin position="105"/>
        <end position="123"/>
    </location>
</feature>
<evidence type="ECO:0000256" key="1">
    <source>
        <dbReference type="SAM" id="Phobius"/>
    </source>
</evidence>
<reference evidence="3 4" key="1">
    <citation type="journal article" date="2016" name="Fungal Biol.">
        <title>The genome of Xylona heveae provides a window into fungal endophytism.</title>
        <authorList>
            <person name="Gazis R."/>
            <person name="Kuo A."/>
            <person name="Riley R."/>
            <person name="LaButti K."/>
            <person name="Lipzen A."/>
            <person name="Lin J."/>
            <person name="Amirebrahimi M."/>
            <person name="Hesse C.N."/>
            <person name="Spatafora J.W."/>
            <person name="Henrissat B."/>
            <person name="Hainaut M."/>
            <person name="Grigoriev I.V."/>
            <person name="Hibbett D.S."/>
        </authorList>
    </citation>
    <scope>NUCLEOTIDE SEQUENCE [LARGE SCALE GENOMIC DNA]</scope>
    <source>
        <strain evidence="3 4">TC161</strain>
    </source>
</reference>
<feature type="chain" id="PRO_5007858451" evidence="2">
    <location>
        <begin position="32"/>
        <end position="149"/>
    </location>
</feature>
<evidence type="ECO:0000313" key="3">
    <source>
        <dbReference type="EMBL" id="KZF22891.1"/>
    </source>
</evidence>
<dbReference type="RefSeq" id="XP_018188446.1">
    <property type="nucleotide sequence ID" value="XM_018332615.1"/>
</dbReference>
<dbReference type="PANTHER" id="PTHR36854">
    <property type="entry name" value="CHROMOSOME 9, WHOLE GENOME SHOTGUN SEQUENCE"/>
    <property type="match status" value="1"/>
</dbReference>
<keyword evidence="4" id="KW-1185">Reference proteome</keyword>
<dbReference type="EMBL" id="KV407458">
    <property type="protein sequence ID" value="KZF22891.1"/>
    <property type="molecule type" value="Genomic_DNA"/>
</dbReference>
<gene>
    <name evidence="3" type="ORF">L228DRAFT_247305</name>
</gene>